<dbReference type="GO" id="GO:0061630">
    <property type="term" value="F:ubiquitin protein ligase activity"/>
    <property type="evidence" value="ECO:0007669"/>
    <property type="project" value="UniProtKB-EC"/>
</dbReference>
<proteinExistence type="predicted"/>
<feature type="compositionally biased region" description="Low complexity" evidence="9">
    <location>
        <begin position="112"/>
        <end position="128"/>
    </location>
</feature>
<evidence type="ECO:0000256" key="6">
    <source>
        <dbReference type="ARBA" id="ARBA00022786"/>
    </source>
</evidence>
<dbReference type="Pfam" id="PF14369">
    <property type="entry name" value="Zn_ribbon_19"/>
    <property type="match status" value="1"/>
</dbReference>
<evidence type="ECO:0000256" key="2">
    <source>
        <dbReference type="ARBA" id="ARBA00012483"/>
    </source>
</evidence>
<dbReference type="EC" id="2.3.2.27" evidence="2"/>
<accession>A0A7J7NE53</accession>
<keyword evidence="4" id="KW-0479">Metal-binding</keyword>
<dbReference type="FunFam" id="3.30.40.10:FF:000022">
    <property type="entry name" value="E3 ubiquitin-protein ligase RING1-like"/>
    <property type="match status" value="1"/>
</dbReference>
<sequence length="314" mass="34792">MSTSINGASRRYLYTYWCHECDMSVPLISPSPPLMCPLCNGDFLEQIDSQNPNLTPQNPNSTTTTNTTTITIDDDSFEIPQNIHLSDGYLLDRLIEQLAWDREDIETLDPISTSSSSGSSPASKSSVESIPTVKITKTLLGLDPILCPVCKDEFVVDEEVKQLPCRHNYHFDCIMPWLSSHNSCPVCRFCLPTDEPGVRGRSRSRGRARGRVSMRFGNLMEDEEEEEEDLFGFGMESTLRRHIGWRHPLAFPTRSSPTQMAQADTSSAGPANSGETISSCSVEGPRRTAPSGSVEWVDDEGDTVMSEVRGGLFD</sequence>
<keyword evidence="12" id="KW-1185">Reference proteome</keyword>
<protein>
    <recommendedName>
        <fullName evidence="2">RING-type E3 ubiquitin transferase</fullName>
        <ecNumber evidence="2">2.3.2.27</ecNumber>
    </recommendedName>
</protein>
<feature type="compositionally biased region" description="Polar residues" evidence="9">
    <location>
        <begin position="253"/>
        <end position="281"/>
    </location>
</feature>
<organism evidence="11 12">
    <name type="scientific">Kingdonia uniflora</name>
    <dbReference type="NCBI Taxonomy" id="39325"/>
    <lineage>
        <taxon>Eukaryota</taxon>
        <taxon>Viridiplantae</taxon>
        <taxon>Streptophyta</taxon>
        <taxon>Embryophyta</taxon>
        <taxon>Tracheophyta</taxon>
        <taxon>Spermatophyta</taxon>
        <taxon>Magnoliopsida</taxon>
        <taxon>Ranunculales</taxon>
        <taxon>Circaeasteraceae</taxon>
        <taxon>Kingdonia</taxon>
    </lineage>
</organism>
<evidence type="ECO:0000256" key="5">
    <source>
        <dbReference type="ARBA" id="ARBA00022771"/>
    </source>
</evidence>
<dbReference type="EMBL" id="JACGCM010000846">
    <property type="protein sequence ID" value="KAF6165511.1"/>
    <property type="molecule type" value="Genomic_DNA"/>
</dbReference>
<feature type="region of interest" description="Disordered" evidence="9">
    <location>
        <begin position="109"/>
        <end position="128"/>
    </location>
</feature>
<keyword evidence="6" id="KW-0833">Ubl conjugation pathway</keyword>
<evidence type="ECO:0000313" key="11">
    <source>
        <dbReference type="EMBL" id="KAF6165511.1"/>
    </source>
</evidence>
<gene>
    <name evidence="11" type="ORF">GIB67_015834</name>
</gene>
<dbReference type="GO" id="GO:0016567">
    <property type="term" value="P:protein ubiquitination"/>
    <property type="evidence" value="ECO:0007669"/>
    <property type="project" value="TreeGrafter"/>
</dbReference>
<dbReference type="InterPro" id="IPR001841">
    <property type="entry name" value="Znf_RING"/>
</dbReference>
<evidence type="ECO:0000256" key="9">
    <source>
        <dbReference type="SAM" id="MobiDB-lite"/>
    </source>
</evidence>
<dbReference type="Proteomes" id="UP000541444">
    <property type="component" value="Unassembled WGS sequence"/>
</dbReference>
<comment type="catalytic activity">
    <reaction evidence="1">
        <text>S-ubiquitinyl-[E2 ubiquitin-conjugating enzyme]-L-cysteine + [acceptor protein]-L-lysine = [E2 ubiquitin-conjugating enzyme]-L-cysteine + N(6)-ubiquitinyl-[acceptor protein]-L-lysine.</text>
        <dbReference type="EC" id="2.3.2.27"/>
    </reaction>
</comment>
<dbReference type="SMART" id="SM00184">
    <property type="entry name" value="RING"/>
    <property type="match status" value="1"/>
</dbReference>
<dbReference type="Pfam" id="PF13639">
    <property type="entry name" value="zf-RING_2"/>
    <property type="match status" value="1"/>
</dbReference>
<dbReference type="AlphaFoldDB" id="A0A7J7NE53"/>
<keyword evidence="3" id="KW-0808">Transferase</keyword>
<dbReference type="PANTHER" id="PTHR15710">
    <property type="entry name" value="E3 UBIQUITIN-PROTEIN LIGASE PRAJA"/>
    <property type="match status" value="1"/>
</dbReference>
<dbReference type="OrthoDB" id="8062037at2759"/>
<name>A0A7J7NE53_9MAGN</name>
<dbReference type="PANTHER" id="PTHR15710:SF187">
    <property type="entry name" value="RING-TYPE E3 UBIQUITIN TRANSFERASE"/>
    <property type="match status" value="1"/>
</dbReference>
<keyword evidence="7" id="KW-0862">Zinc</keyword>
<evidence type="ECO:0000313" key="12">
    <source>
        <dbReference type="Proteomes" id="UP000541444"/>
    </source>
</evidence>
<evidence type="ECO:0000256" key="1">
    <source>
        <dbReference type="ARBA" id="ARBA00000900"/>
    </source>
</evidence>
<evidence type="ECO:0000256" key="4">
    <source>
        <dbReference type="ARBA" id="ARBA00022723"/>
    </source>
</evidence>
<evidence type="ECO:0000256" key="3">
    <source>
        <dbReference type="ARBA" id="ARBA00022679"/>
    </source>
</evidence>
<evidence type="ECO:0000256" key="7">
    <source>
        <dbReference type="ARBA" id="ARBA00022833"/>
    </source>
</evidence>
<feature type="region of interest" description="Disordered" evidence="9">
    <location>
        <begin position="253"/>
        <end position="314"/>
    </location>
</feature>
<evidence type="ECO:0000259" key="10">
    <source>
        <dbReference type="PROSITE" id="PS50089"/>
    </source>
</evidence>
<comment type="caution">
    <text evidence="11">The sequence shown here is derived from an EMBL/GenBank/DDBJ whole genome shotgun (WGS) entry which is preliminary data.</text>
</comment>
<dbReference type="InterPro" id="IPR013083">
    <property type="entry name" value="Znf_RING/FYVE/PHD"/>
</dbReference>
<keyword evidence="5 8" id="KW-0863">Zinc-finger</keyword>
<dbReference type="GO" id="GO:0008270">
    <property type="term" value="F:zinc ion binding"/>
    <property type="evidence" value="ECO:0007669"/>
    <property type="project" value="UniProtKB-KW"/>
</dbReference>
<reference evidence="11 12" key="1">
    <citation type="journal article" date="2020" name="IScience">
        <title>Genome Sequencing of the Endangered Kingdonia uniflora (Circaeasteraceae, Ranunculales) Reveals Potential Mechanisms of Evolutionary Specialization.</title>
        <authorList>
            <person name="Sun Y."/>
            <person name="Deng T."/>
            <person name="Zhang A."/>
            <person name="Moore M.J."/>
            <person name="Landis J.B."/>
            <person name="Lin N."/>
            <person name="Zhang H."/>
            <person name="Zhang X."/>
            <person name="Huang J."/>
            <person name="Zhang X."/>
            <person name="Sun H."/>
            <person name="Wang H."/>
        </authorList>
    </citation>
    <scope>NUCLEOTIDE SEQUENCE [LARGE SCALE GENOMIC DNA]</scope>
    <source>
        <strain evidence="11">TB1705</strain>
        <tissue evidence="11">Leaf</tissue>
    </source>
</reference>
<feature type="domain" description="RING-type" evidence="10">
    <location>
        <begin position="147"/>
        <end position="188"/>
    </location>
</feature>
<dbReference type="SUPFAM" id="SSF57850">
    <property type="entry name" value="RING/U-box"/>
    <property type="match status" value="1"/>
</dbReference>
<dbReference type="GO" id="GO:0005737">
    <property type="term" value="C:cytoplasm"/>
    <property type="evidence" value="ECO:0007669"/>
    <property type="project" value="TreeGrafter"/>
</dbReference>
<dbReference type="PROSITE" id="PS50089">
    <property type="entry name" value="ZF_RING_2"/>
    <property type="match status" value="1"/>
</dbReference>
<evidence type="ECO:0000256" key="8">
    <source>
        <dbReference type="PROSITE-ProRule" id="PRU00175"/>
    </source>
</evidence>
<dbReference type="Gene3D" id="3.30.40.10">
    <property type="entry name" value="Zinc/RING finger domain, C3HC4 (zinc finger)"/>
    <property type="match status" value="1"/>
</dbReference>
<dbReference type="InterPro" id="IPR039525">
    <property type="entry name" value="RNF126-like_zinc-ribbon"/>
</dbReference>